<name>A0A0C2IQN3_THEKT</name>
<comment type="caution">
    <text evidence="1">The sequence shown here is derived from an EMBL/GenBank/DDBJ whole genome shotgun (WGS) entry which is preliminary data.</text>
</comment>
<gene>
    <name evidence="1" type="ORF">RF11_11596</name>
</gene>
<reference evidence="1 2" key="1">
    <citation type="journal article" date="2014" name="Genome Biol. Evol.">
        <title>The genome of the myxosporean Thelohanellus kitauei shows adaptations to nutrient acquisition within its fish host.</title>
        <authorList>
            <person name="Yang Y."/>
            <person name="Xiong J."/>
            <person name="Zhou Z."/>
            <person name="Huo F."/>
            <person name="Miao W."/>
            <person name="Ran C."/>
            <person name="Liu Y."/>
            <person name="Zhang J."/>
            <person name="Feng J."/>
            <person name="Wang M."/>
            <person name="Wang M."/>
            <person name="Wang L."/>
            <person name="Yao B."/>
        </authorList>
    </citation>
    <scope>NUCLEOTIDE SEQUENCE [LARGE SCALE GENOMIC DNA]</scope>
    <source>
        <strain evidence="1">Wuqing</strain>
    </source>
</reference>
<proteinExistence type="predicted"/>
<dbReference type="AlphaFoldDB" id="A0A0C2IQN3"/>
<evidence type="ECO:0008006" key="3">
    <source>
        <dbReference type="Google" id="ProtNLM"/>
    </source>
</evidence>
<dbReference type="InterPro" id="IPR035892">
    <property type="entry name" value="C2_domain_sf"/>
</dbReference>
<sequence>MADHDSEVKCTVLTAYVNRVVENAKYILLNNPSVFVSIQVDNQPEIRSGSIDYTSNTIDLNFSETFKVNVDSKIVIRLYHKHMDSKVNLLGYTTIKIREIEFFTSKIQLN</sequence>
<dbReference type="Proteomes" id="UP000031668">
    <property type="component" value="Unassembled WGS sequence"/>
</dbReference>
<dbReference type="SUPFAM" id="SSF49562">
    <property type="entry name" value="C2 domain (Calcium/lipid-binding domain, CaLB)"/>
    <property type="match status" value="1"/>
</dbReference>
<evidence type="ECO:0000313" key="1">
    <source>
        <dbReference type="EMBL" id="KII67764.1"/>
    </source>
</evidence>
<keyword evidence="2" id="KW-1185">Reference proteome</keyword>
<dbReference type="EMBL" id="JWZT01003092">
    <property type="protein sequence ID" value="KII67764.1"/>
    <property type="molecule type" value="Genomic_DNA"/>
</dbReference>
<protein>
    <recommendedName>
        <fullName evidence="3">C2 domain-containing protein</fullName>
    </recommendedName>
</protein>
<evidence type="ECO:0000313" key="2">
    <source>
        <dbReference type="Proteomes" id="UP000031668"/>
    </source>
</evidence>
<organism evidence="1 2">
    <name type="scientific">Thelohanellus kitauei</name>
    <name type="common">Myxosporean</name>
    <dbReference type="NCBI Taxonomy" id="669202"/>
    <lineage>
        <taxon>Eukaryota</taxon>
        <taxon>Metazoa</taxon>
        <taxon>Cnidaria</taxon>
        <taxon>Myxozoa</taxon>
        <taxon>Myxosporea</taxon>
        <taxon>Bivalvulida</taxon>
        <taxon>Platysporina</taxon>
        <taxon>Myxobolidae</taxon>
        <taxon>Thelohanellus</taxon>
    </lineage>
</organism>
<accession>A0A0C2IQN3</accession>